<accession>A0A6A7ZD93</accession>
<dbReference type="Proteomes" id="UP000466863">
    <property type="component" value="Unassembled WGS sequence"/>
</dbReference>
<gene>
    <name evidence="1" type="ORF">GHO28_01470</name>
</gene>
<sequence length="145" mass="15558">MKHTINALIAGCCLFISAGASAAPAMPLSTVEILKVASNSGAVEDVSDGREQTKMQHRGPHIKVYVLERGYGGQPTVTFDGQIIDGVRTPVCNKGEGLVTCDGAGTTVGYVYTFDLGNNQDGWFQFSNTSLVAPFKRLQTQLYIR</sequence>
<dbReference type="EMBL" id="WIVV01000003">
    <property type="protein sequence ID" value="MQU41177.1"/>
    <property type="molecule type" value="Genomic_DNA"/>
</dbReference>
<name>A0A6A7ZD93_9PSED</name>
<organism evidence="1 2">
    <name type="scientific">Pseudomonas helleri</name>
    <dbReference type="NCBI Taxonomy" id="1608996"/>
    <lineage>
        <taxon>Bacteria</taxon>
        <taxon>Pseudomonadati</taxon>
        <taxon>Pseudomonadota</taxon>
        <taxon>Gammaproteobacteria</taxon>
        <taxon>Pseudomonadales</taxon>
        <taxon>Pseudomonadaceae</taxon>
        <taxon>Pseudomonas</taxon>
    </lineage>
</organism>
<comment type="caution">
    <text evidence="1">The sequence shown here is derived from an EMBL/GenBank/DDBJ whole genome shotgun (WGS) entry which is preliminary data.</text>
</comment>
<protein>
    <submittedName>
        <fullName evidence="1">DUF4879 domain-containing protein</fullName>
    </submittedName>
</protein>
<proteinExistence type="predicted"/>
<dbReference type="InterPro" id="IPR032624">
    <property type="entry name" value="DUF4879"/>
</dbReference>
<evidence type="ECO:0000313" key="2">
    <source>
        <dbReference type="Proteomes" id="UP000466863"/>
    </source>
</evidence>
<evidence type="ECO:0000313" key="1">
    <source>
        <dbReference type="EMBL" id="MQU41177.1"/>
    </source>
</evidence>
<dbReference type="Pfam" id="PF16219">
    <property type="entry name" value="DUF4879"/>
    <property type="match status" value="1"/>
</dbReference>
<dbReference type="RefSeq" id="WP_153332228.1">
    <property type="nucleotide sequence ID" value="NZ_CP181271.1"/>
</dbReference>
<reference evidence="1 2" key="1">
    <citation type="submission" date="2019-10" db="EMBL/GenBank/DDBJ databases">
        <title>Evaluation of single-gene subtyping targets for Pseudomonas.</title>
        <authorList>
            <person name="Reichler S.J."/>
            <person name="Orsi R.H."/>
            <person name="Wiedmann M."/>
            <person name="Martin N.H."/>
            <person name="Murphy S.I."/>
        </authorList>
    </citation>
    <scope>NUCLEOTIDE SEQUENCE [LARGE SCALE GENOMIC DNA]</scope>
    <source>
        <strain evidence="1 2">FSL R10-1876</strain>
    </source>
</reference>
<dbReference type="AlphaFoldDB" id="A0A6A7ZD93"/>